<comment type="caution">
    <text evidence="2">The sequence shown here is derived from an EMBL/GenBank/DDBJ whole genome shotgun (WGS) entry which is preliminary data.</text>
</comment>
<accession>A0ABD4K749</accession>
<evidence type="ECO:0000313" key="2">
    <source>
        <dbReference type="EMBL" id="MBF4176938.1"/>
    </source>
</evidence>
<proteinExistence type="predicted"/>
<evidence type="ECO:0000256" key="1">
    <source>
        <dbReference type="SAM" id="Coils"/>
    </source>
</evidence>
<dbReference type="Proteomes" id="UP000628560">
    <property type="component" value="Unassembled WGS sequence"/>
</dbReference>
<dbReference type="EMBL" id="JADIXP010000002">
    <property type="protein sequence ID" value="MBF4176938.1"/>
    <property type="molecule type" value="Genomic_DNA"/>
</dbReference>
<name>A0ABD4K749_9ENTR</name>
<keyword evidence="1" id="KW-0175">Coiled coil</keyword>
<sequence length="89" mass="9757">MTDLNERVETLEQTINELQIDLHASKIAITVLSSVINNMSGNPGLLSSSYEEEKSSAPLVKFNHPEQEGYEDKVTERVLALLAKSGQVG</sequence>
<organism evidence="2 3">
    <name type="scientific">Lelliottia nimipressuralis</name>
    <dbReference type="NCBI Taxonomy" id="69220"/>
    <lineage>
        <taxon>Bacteria</taxon>
        <taxon>Pseudomonadati</taxon>
        <taxon>Pseudomonadota</taxon>
        <taxon>Gammaproteobacteria</taxon>
        <taxon>Enterobacterales</taxon>
        <taxon>Enterobacteriaceae</taxon>
        <taxon>Lelliottia</taxon>
    </lineage>
</organism>
<evidence type="ECO:0000313" key="3">
    <source>
        <dbReference type="Proteomes" id="UP000628560"/>
    </source>
</evidence>
<protein>
    <submittedName>
        <fullName evidence="2">Uncharacterized protein</fullName>
    </submittedName>
</protein>
<reference evidence="2 3" key="1">
    <citation type="submission" date="2020-11" db="EMBL/GenBank/DDBJ databases">
        <title>Identification of Lelliottia nimipressuralis from Wound Infection by Whole Genome-Based Bacterial Identification.</title>
        <authorList>
            <person name="Navarathna D.H."/>
            <person name="Choi H."/>
            <person name="Jinadatha C."/>
            <person name="Chatterjee P."/>
            <person name="Hwang M."/>
        </authorList>
    </citation>
    <scope>NUCLEOTIDE SEQUENCE [LARGE SCALE GENOMIC DNA]</scope>
    <source>
        <strain evidence="2 3">DN2020</strain>
    </source>
</reference>
<gene>
    <name evidence="2" type="ORF">ISP11_03600</name>
</gene>
<dbReference type="RefSeq" id="WP_100780021.1">
    <property type="nucleotide sequence ID" value="NZ_JADIXP010000002.1"/>
</dbReference>
<feature type="coiled-coil region" evidence="1">
    <location>
        <begin position="1"/>
        <end position="28"/>
    </location>
</feature>
<dbReference type="AlphaFoldDB" id="A0ABD4K749"/>